<evidence type="ECO:0000313" key="2">
    <source>
        <dbReference type="EMBL" id="KAD2073958.1"/>
    </source>
</evidence>
<keyword evidence="3" id="KW-1185">Reference proteome</keyword>
<evidence type="ECO:0000313" key="3">
    <source>
        <dbReference type="Proteomes" id="UP000326396"/>
    </source>
</evidence>
<name>A0A5N6LJA2_9ASTR</name>
<gene>
    <name evidence="2" type="ORF">E3N88_41902</name>
</gene>
<dbReference type="AlphaFoldDB" id="A0A5N6LJA2"/>
<dbReference type="InterPro" id="IPR038947">
    <property type="entry name" value="At3g27210-like"/>
</dbReference>
<sequence length="217" mass="24190">MVAQESFDSTNKPDHTLSIHSTQIKRNIPVMGGHVAVKPQLPPSHSMSAFSDYGSKDEIFFDSQAWLHSDYEDEFLSINGEFTPSRGKTPVHHSLTPSRGYKSMDHAEPLGSTAQRSLTPTLKRKRLLDLFKESLRDNYGSSSGQFAEPPNEYDDNMSSKKDGSCLKREKPTGSMRGCFTCLISVCSIVRPKKKNPTQAHHPAVVLKTDSMNTPKTY</sequence>
<reference evidence="2 3" key="1">
    <citation type="submission" date="2019-05" db="EMBL/GenBank/DDBJ databases">
        <title>Mikania micrantha, genome provides insights into the molecular mechanism of rapid growth.</title>
        <authorList>
            <person name="Liu B."/>
        </authorList>
    </citation>
    <scope>NUCLEOTIDE SEQUENCE [LARGE SCALE GENOMIC DNA]</scope>
    <source>
        <strain evidence="2">NLD-2019</strain>
        <tissue evidence="2">Leaf</tissue>
    </source>
</reference>
<feature type="region of interest" description="Disordered" evidence="1">
    <location>
        <begin position="86"/>
        <end position="119"/>
    </location>
</feature>
<dbReference type="Proteomes" id="UP000326396">
    <property type="component" value="Unassembled WGS sequence"/>
</dbReference>
<dbReference type="OrthoDB" id="1925325at2759"/>
<evidence type="ECO:0000256" key="1">
    <source>
        <dbReference type="SAM" id="MobiDB-lite"/>
    </source>
</evidence>
<accession>A0A5N6LJA2</accession>
<dbReference type="PANTHER" id="PTHR34280">
    <property type="entry name" value="OS01G0920100 PROTEIN"/>
    <property type="match status" value="1"/>
</dbReference>
<feature type="region of interest" description="Disordered" evidence="1">
    <location>
        <begin position="194"/>
        <end position="217"/>
    </location>
</feature>
<dbReference type="EMBL" id="SZYD01000197">
    <property type="protein sequence ID" value="KAD2073958.1"/>
    <property type="molecule type" value="Genomic_DNA"/>
</dbReference>
<feature type="region of interest" description="Disordered" evidence="1">
    <location>
        <begin position="138"/>
        <end position="170"/>
    </location>
</feature>
<feature type="compositionally biased region" description="Basic and acidic residues" evidence="1">
    <location>
        <begin position="157"/>
        <end position="170"/>
    </location>
</feature>
<comment type="caution">
    <text evidence="2">The sequence shown here is derived from an EMBL/GenBank/DDBJ whole genome shotgun (WGS) entry which is preliminary data.</text>
</comment>
<organism evidence="2 3">
    <name type="scientific">Mikania micrantha</name>
    <name type="common">bitter vine</name>
    <dbReference type="NCBI Taxonomy" id="192012"/>
    <lineage>
        <taxon>Eukaryota</taxon>
        <taxon>Viridiplantae</taxon>
        <taxon>Streptophyta</taxon>
        <taxon>Embryophyta</taxon>
        <taxon>Tracheophyta</taxon>
        <taxon>Spermatophyta</taxon>
        <taxon>Magnoliopsida</taxon>
        <taxon>eudicotyledons</taxon>
        <taxon>Gunneridae</taxon>
        <taxon>Pentapetalae</taxon>
        <taxon>asterids</taxon>
        <taxon>campanulids</taxon>
        <taxon>Asterales</taxon>
        <taxon>Asteraceae</taxon>
        <taxon>Asteroideae</taxon>
        <taxon>Heliantheae alliance</taxon>
        <taxon>Eupatorieae</taxon>
        <taxon>Mikania</taxon>
    </lineage>
</organism>
<dbReference type="PANTHER" id="PTHR34280:SF16">
    <property type="match status" value="1"/>
</dbReference>
<proteinExistence type="predicted"/>
<protein>
    <submittedName>
        <fullName evidence="2">Uncharacterized protein</fullName>
    </submittedName>
</protein>